<evidence type="ECO:0008006" key="3">
    <source>
        <dbReference type="Google" id="ProtNLM"/>
    </source>
</evidence>
<evidence type="ECO:0000313" key="1">
    <source>
        <dbReference type="EMBL" id="KAK5985986.1"/>
    </source>
</evidence>
<proteinExistence type="predicted"/>
<dbReference type="EMBL" id="WIXE01001107">
    <property type="protein sequence ID" value="KAK5985986.1"/>
    <property type="molecule type" value="Genomic_DNA"/>
</dbReference>
<reference evidence="1 2" key="1">
    <citation type="submission" date="2019-10" db="EMBL/GenBank/DDBJ databases">
        <title>Assembly and Annotation for the nematode Trichostrongylus colubriformis.</title>
        <authorList>
            <person name="Martin J."/>
        </authorList>
    </citation>
    <scope>NUCLEOTIDE SEQUENCE [LARGE SCALE GENOMIC DNA]</scope>
    <source>
        <strain evidence="1">G859</strain>
        <tissue evidence="1">Whole worm</tissue>
    </source>
</reference>
<organism evidence="1 2">
    <name type="scientific">Trichostrongylus colubriformis</name>
    <name type="common">Black scour worm</name>
    <dbReference type="NCBI Taxonomy" id="6319"/>
    <lineage>
        <taxon>Eukaryota</taxon>
        <taxon>Metazoa</taxon>
        <taxon>Ecdysozoa</taxon>
        <taxon>Nematoda</taxon>
        <taxon>Chromadorea</taxon>
        <taxon>Rhabditida</taxon>
        <taxon>Rhabditina</taxon>
        <taxon>Rhabditomorpha</taxon>
        <taxon>Strongyloidea</taxon>
        <taxon>Trichostrongylidae</taxon>
        <taxon>Trichostrongylus</taxon>
    </lineage>
</organism>
<dbReference type="AlphaFoldDB" id="A0AAN8FSR7"/>
<feature type="non-terminal residue" evidence="1">
    <location>
        <position position="1"/>
    </location>
</feature>
<sequence length="75" mass="8790">SPMRSSWVGYEGFDPAELKWLNLPFSSAHNGWSIAVNCVAYYNMNSYPNNYLFFYPCSSLYYSICERNYTITNLF</sequence>
<evidence type="ECO:0000313" key="2">
    <source>
        <dbReference type="Proteomes" id="UP001331761"/>
    </source>
</evidence>
<keyword evidence="2" id="KW-1185">Reference proteome</keyword>
<dbReference type="Proteomes" id="UP001331761">
    <property type="component" value="Unassembled WGS sequence"/>
</dbReference>
<protein>
    <recommendedName>
        <fullName evidence="3">C-type lectin domain-containing protein</fullName>
    </recommendedName>
</protein>
<comment type="caution">
    <text evidence="1">The sequence shown here is derived from an EMBL/GenBank/DDBJ whole genome shotgun (WGS) entry which is preliminary data.</text>
</comment>
<dbReference type="SUPFAM" id="SSF56436">
    <property type="entry name" value="C-type lectin-like"/>
    <property type="match status" value="1"/>
</dbReference>
<accession>A0AAN8FSR7</accession>
<name>A0AAN8FSR7_TRICO</name>
<dbReference type="InterPro" id="IPR016187">
    <property type="entry name" value="CTDL_fold"/>
</dbReference>
<gene>
    <name evidence="1" type="ORF">GCK32_012140</name>
</gene>